<organism evidence="1 2">
    <name type="scientific">Haloferula rosea</name>
    <dbReference type="NCBI Taxonomy" id="490093"/>
    <lineage>
        <taxon>Bacteria</taxon>
        <taxon>Pseudomonadati</taxon>
        <taxon>Verrucomicrobiota</taxon>
        <taxon>Verrucomicrobiia</taxon>
        <taxon>Verrucomicrobiales</taxon>
        <taxon>Verrucomicrobiaceae</taxon>
        <taxon>Haloferula</taxon>
    </lineage>
</organism>
<dbReference type="Pfam" id="PF07394">
    <property type="entry name" value="DUF1501"/>
    <property type="match status" value="1"/>
</dbReference>
<name>A0A934RDQ1_9BACT</name>
<gene>
    <name evidence="1" type="ORF">JIN81_09970</name>
</gene>
<dbReference type="RefSeq" id="WP_200278797.1">
    <property type="nucleotide sequence ID" value="NZ_JAENII010000006.1"/>
</dbReference>
<dbReference type="EMBL" id="JAENII010000006">
    <property type="protein sequence ID" value="MBK1827349.1"/>
    <property type="molecule type" value="Genomic_DNA"/>
</dbReference>
<evidence type="ECO:0000313" key="1">
    <source>
        <dbReference type="EMBL" id="MBK1827349.1"/>
    </source>
</evidence>
<protein>
    <submittedName>
        <fullName evidence="1">DUF1501 domain-containing protein</fullName>
    </submittedName>
</protein>
<dbReference type="SUPFAM" id="SSF53649">
    <property type="entry name" value="Alkaline phosphatase-like"/>
    <property type="match status" value="1"/>
</dbReference>
<dbReference type="InterPro" id="IPR017850">
    <property type="entry name" value="Alkaline_phosphatase_core_sf"/>
</dbReference>
<dbReference type="AlphaFoldDB" id="A0A934RDQ1"/>
<dbReference type="PANTHER" id="PTHR43737:SF1">
    <property type="entry name" value="DUF1501 DOMAIN-CONTAINING PROTEIN"/>
    <property type="match status" value="1"/>
</dbReference>
<comment type="caution">
    <text evidence="1">The sequence shown here is derived from an EMBL/GenBank/DDBJ whole genome shotgun (WGS) entry which is preliminary data.</text>
</comment>
<reference evidence="1" key="1">
    <citation type="submission" date="2021-01" db="EMBL/GenBank/DDBJ databases">
        <title>Modified the classification status of verrucomicrobia.</title>
        <authorList>
            <person name="Feng X."/>
        </authorList>
    </citation>
    <scope>NUCLEOTIDE SEQUENCE</scope>
    <source>
        <strain evidence="1">KCTC 22201</strain>
    </source>
</reference>
<dbReference type="InterPro" id="IPR010869">
    <property type="entry name" value="DUF1501"/>
</dbReference>
<dbReference type="Proteomes" id="UP000658278">
    <property type="component" value="Unassembled WGS sequence"/>
</dbReference>
<dbReference type="PANTHER" id="PTHR43737">
    <property type="entry name" value="BLL7424 PROTEIN"/>
    <property type="match status" value="1"/>
</dbReference>
<evidence type="ECO:0000313" key="2">
    <source>
        <dbReference type="Proteomes" id="UP000658278"/>
    </source>
</evidence>
<keyword evidence="2" id="KW-1185">Reference proteome</keyword>
<accession>A0A934RDQ1</accession>
<proteinExistence type="predicted"/>
<sequence>MKSRRQFLGEASCAAIGSTPILSTLLNLTMANHAAAANGEAAGTRKALVCLYLGGGCDTFNFLIPMDQPGGYDEYAASRTNLAIPRSQLIPLNFSDSFGRTYGIHPSCPRIAEMFNGLEGDPAEKRLSLLANIGTLIEPIPDKEAYQQKLVDLPQALFSHRDQTEQWQTSVPQGMQVLTGWAGRCADVIHSRLNTEQTGGYYMPMNFSLSGNSTFQIGESEGQFVITSNGALTFTGANSNTPAHRAKQAAIGSTVESPIEDHYQNLFQRTHGQITANSIARGEDFQTHFDDPGSIDGTNVEAVINAANFPDHSVGRNLAAAVRTIAIRDDLKLHRQTFFIEFGGWDHHSELLNTQGGMLAVLDQALFAFQQCLEQLGLSDDVMTFTASDFGRTLRSNGQGTDHAWSANQMVLGGPVGGGEILGHFPSLAIDGPDDIGRGGRIFPRMSVDEYFCELLRWFGVSNGEMDTVLPNIRTFYDPYSSTNPVGFLA</sequence>